<dbReference type="GO" id="GO:0046872">
    <property type="term" value="F:metal ion binding"/>
    <property type="evidence" value="ECO:0007669"/>
    <property type="project" value="UniProtKB-KW"/>
</dbReference>
<dbReference type="CDD" id="cd12107">
    <property type="entry name" value="Hemerythrin"/>
    <property type="match status" value="1"/>
</dbReference>
<dbReference type="GO" id="GO:0005344">
    <property type="term" value="F:oxygen carrier activity"/>
    <property type="evidence" value="ECO:0007669"/>
    <property type="project" value="UniProtKB-KW"/>
</dbReference>
<reference evidence="6 7" key="1">
    <citation type="submission" date="2019-03" db="EMBL/GenBank/DDBJ databases">
        <title>Genomic Encyclopedia of Type Strains, Phase IV (KMG-IV): sequencing the most valuable type-strain genomes for metagenomic binning, comparative biology and taxonomic classification.</title>
        <authorList>
            <person name="Goeker M."/>
        </authorList>
    </citation>
    <scope>NUCLEOTIDE SEQUENCE [LARGE SCALE GENOMIC DNA]</scope>
    <source>
        <strain evidence="6 7">DSM 1837</strain>
    </source>
</reference>
<dbReference type="InterPro" id="IPR050669">
    <property type="entry name" value="Hemerythrin"/>
</dbReference>
<dbReference type="PANTHER" id="PTHR37164:SF1">
    <property type="entry name" value="BACTERIOHEMERYTHRIN"/>
    <property type="match status" value="1"/>
</dbReference>
<evidence type="ECO:0000256" key="3">
    <source>
        <dbReference type="ARBA" id="ARBA00022723"/>
    </source>
</evidence>
<keyword evidence="7" id="KW-1185">Reference proteome</keyword>
<dbReference type="Pfam" id="PF01814">
    <property type="entry name" value="Hemerythrin"/>
    <property type="match status" value="1"/>
</dbReference>
<dbReference type="NCBIfam" id="NF033749">
    <property type="entry name" value="bact_hemeryth"/>
    <property type="match status" value="1"/>
</dbReference>
<dbReference type="AlphaFoldDB" id="A0A4R2MYM7"/>
<dbReference type="PROSITE" id="PS00550">
    <property type="entry name" value="HEMERYTHRINS"/>
    <property type="match status" value="1"/>
</dbReference>
<dbReference type="PANTHER" id="PTHR37164">
    <property type="entry name" value="BACTERIOHEMERYTHRIN"/>
    <property type="match status" value="1"/>
</dbReference>
<dbReference type="SUPFAM" id="SSF47188">
    <property type="entry name" value="Hemerythrin-like"/>
    <property type="match status" value="1"/>
</dbReference>
<dbReference type="NCBIfam" id="NF002007">
    <property type="entry name" value="PRK00808.1"/>
    <property type="match status" value="1"/>
</dbReference>
<dbReference type="InterPro" id="IPR012827">
    <property type="entry name" value="Hemerythrin_metal-bd"/>
</dbReference>
<keyword evidence="4" id="KW-0408">Iron</keyword>
<gene>
    <name evidence="6" type="ORF">EV674_1413</name>
</gene>
<evidence type="ECO:0000259" key="5">
    <source>
        <dbReference type="Pfam" id="PF01814"/>
    </source>
</evidence>
<proteinExistence type="inferred from homology"/>
<feature type="domain" description="Hemerythrin-like" evidence="5">
    <location>
        <begin position="13"/>
        <end position="129"/>
    </location>
</feature>
<dbReference type="InterPro" id="IPR016131">
    <property type="entry name" value="Haemerythrin_Fe_BS"/>
</dbReference>
<name>A0A4R2MYM7_9BURK</name>
<protein>
    <submittedName>
        <fullName evidence="6">Hemerythrin</fullName>
    </submittedName>
</protein>
<dbReference type="EMBL" id="SLXH01000041">
    <property type="protein sequence ID" value="TCP11758.1"/>
    <property type="molecule type" value="Genomic_DNA"/>
</dbReference>
<dbReference type="OrthoDB" id="5296936at2"/>
<sequence length="135" mass="15711">MTFMPWSDEIAVGISDVDEQHHWLVDRINQLHTELSEPTPNKTAIGEVLEGLMDYTMNHFIMEEEWFERHAYPDTAAHKAQHNKFTGTIMNALTDFEDGQHISTDILEFLKHWLTQHIMRTDKAYVPFLKAQGVS</sequence>
<evidence type="ECO:0000256" key="2">
    <source>
        <dbReference type="ARBA" id="ARBA00022621"/>
    </source>
</evidence>
<evidence type="ECO:0000313" key="7">
    <source>
        <dbReference type="Proteomes" id="UP000295182"/>
    </source>
</evidence>
<comment type="similarity">
    <text evidence="1">Belongs to the hemerythrin family.</text>
</comment>
<evidence type="ECO:0000256" key="1">
    <source>
        <dbReference type="ARBA" id="ARBA00010587"/>
    </source>
</evidence>
<keyword evidence="2" id="KW-0561">Oxygen transport</keyword>
<dbReference type="NCBIfam" id="TIGR02481">
    <property type="entry name" value="hemeryth_dom"/>
    <property type="match status" value="1"/>
</dbReference>
<dbReference type="InterPro" id="IPR012312">
    <property type="entry name" value="Hemerythrin-like"/>
</dbReference>
<keyword evidence="3" id="KW-0479">Metal-binding</keyword>
<keyword evidence="2" id="KW-0813">Transport</keyword>
<dbReference type="Gene3D" id="1.20.120.50">
    <property type="entry name" value="Hemerythrin-like"/>
    <property type="match status" value="1"/>
</dbReference>
<dbReference type="Proteomes" id="UP000295182">
    <property type="component" value="Unassembled WGS sequence"/>
</dbReference>
<evidence type="ECO:0000256" key="4">
    <source>
        <dbReference type="ARBA" id="ARBA00023004"/>
    </source>
</evidence>
<accession>A0A4R2MYM7</accession>
<evidence type="ECO:0000313" key="6">
    <source>
        <dbReference type="EMBL" id="TCP11758.1"/>
    </source>
</evidence>
<comment type="caution">
    <text evidence="6">The sequence shown here is derived from an EMBL/GenBank/DDBJ whole genome shotgun (WGS) entry which is preliminary data.</text>
</comment>
<dbReference type="RefSeq" id="WP_119014709.1">
    <property type="nucleotide sequence ID" value="NZ_QXNC01000047.1"/>
</dbReference>
<organism evidence="6 7">
    <name type="scientific">Simplicispira metamorpha</name>
    <dbReference type="NCBI Taxonomy" id="80881"/>
    <lineage>
        <taxon>Bacteria</taxon>
        <taxon>Pseudomonadati</taxon>
        <taxon>Pseudomonadota</taxon>
        <taxon>Betaproteobacteria</taxon>
        <taxon>Burkholderiales</taxon>
        <taxon>Comamonadaceae</taxon>
        <taxon>Simplicispira</taxon>
    </lineage>
</organism>
<dbReference type="InterPro" id="IPR035938">
    <property type="entry name" value="Hemerythrin-like_sf"/>
</dbReference>